<evidence type="ECO:0000259" key="5">
    <source>
        <dbReference type="PROSITE" id="PS51387"/>
    </source>
</evidence>
<keyword evidence="4" id="KW-0732">Signal</keyword>
<evidence type="ECO:0000313" key="7">
    <source>
        <dbReference type="Proteomes" id="UP001244011"/>
    </source>
</evidence>
<dbReference type="Pfam" id="PF08031">
    <property type="entry name" value="BBE"/>
    <property type="match status" value="1"/>
</dbReference>
<evidence type="ECO:0000313" key="6">
    <source>
        <dbReference type="EMBL" id="KAK1772016.1"/>
    </source>
</evidence>
<dbReference type="Pfam" id="PF01565">
    <property type="entry name" value="FAD_binding_4"/>
    <property type="match status" value="1"/>
</dbReference>
<feature type="region of interest" description="Disordered" evidence="3">
    <location>
        <begin position="464"/>
        <end position="486"/>
    </location>
</feature>
<feature type="chain" id="PRO_5042620459" description="FAD-binding PCMH-type domain-containing protein" evidence="4">
    <location>
        <begin position="19"/>
        <end position="661"/>
    </location>
</feature>
<evidence type="ECO:0000256" key="4">
    <source>
        <dbReference type="SAM" id="SignalP"/>
    </source>
</evidence>
<dbReference type="RefSeq" id="XP_060288229.1">
    <property type="nucleotide sequence ID" value="XM_060430851.1"/>
</dbReference>
<feature type="domain" description="FAD-binding PCMH-type" evidence="5">
    <location>
        <begin position="145"/>
        <end position="324"/>
    </location>
</feature>
<accession>A0AAJ0FKV8</accession>
<dbReference type="InterPro" id="IPR012951">
    <property type="entry name" value="BBE"/>
</dbReference>
<proteinExistence type="inferred from homology"/>
<dbReference type="PANTHER" id="PTHR13878:SF91">
    <property type="entry name" value="FAD BINDING DOMAIN PROTEIN (AFU_ORTHOLOGUE AFUA_6G12070)-RELATED"/>
    <property type="match status" value="1"/>
</dbReference>
<evidence type="ECO:0000256" key="1">
    <source>
        <dbReference type="ARBA" id="ARBA00005466"/>
    </source>
</evidence>
<dbReference type="AlphaFoldDB" id="A0AAJ0FKV8"/>
<name>A0AAJ0FKV8_9PEZI</name>
<dbReference type="EMBL" id="MU838998">
    <property type="protein sequence ID" value="KAK1772016.1"/>
    <property type="molecule type" value="Genomic_DNA"/>
</dbReference>
<dbReference type="GO" id="GO:0016491">
    <property type="term" value="F:oxidoreductase activity"/>
    <property type="evidence" value="ECO:0007669"/>
    <property type="project" value="UniProtKB-KW"/>
</dbReference>
<dbReference type="InterPro" id="IPR006094">
    <property type="entry name" value="Oxid_FAD_bind_N"/>
</dbReference>
<keyword evidence="2" id="KW-0560">Oxidoreductase</keyword>
<keyword evidence="7" id="KW-1185">Reference proteome</keyword>
<comment type="similarity">
    <text evidence="1">Belongs to the oxygen-dependent FAD-linked oxidoreductase family.</text>
</comment>
<dbReference type="SUPFAM" id="SSF56176">
    <property type="entry name" value="FAD-binding/transporter-associated domain-like"/>
    <property type="match status" value="1"/>
</dbReference>
<feature type="signal peptide" evidence="4">
    <location>
        <begin position="1"/>
        <end position="18"/>
    </location>
</feature>
<organism evidence="6 7">
    <name type="scientific">Phialemonium atrogriseum</name>
    <dbReference type="NCBI Taxonomy" id="1093897"/>
    <lineage>
        <taxon>Eukaryota</taxon>
        <taxon>Fungi</taxon>
        <taxon>Dikarya</taxon>
        <taxon>Ascomycota</taxon>
        <taxon>Pezizomycotina</taxon>
        <taxon>Sordariomycetes</taxon>
        <taxon>Sordariomycetidae</taxon>
        <taxon>Cephalothecales</taxon>
        <taxon>Cephalothecaceae</taxon>
        <taxon>Phialemonium</taxon>
    </lineage>
</organism>
<dbReference type="Proteomes" id="UP001244011">
    <property type="component" value="Unassembled WGS sequence"/>
</dbReference>
<dbReference type="InterPro" id="IPR050432">
    <property type="entry name" value="FAD-linked_Oxidoreductases_BP"/>
</dbReference>
<protein>
    <recommendedName>
        <fullName evidence="5">FAD-binding PCMH-type domain-containing protein</fullName>
    </recommendedName>
</protein>
<sequence>MPSLFLGGFLALAPLVSSINFPFEAIQLNDTDIGNFSAISFGDKSALGPEYNGPDCKAYPGAADWPTDQEWSRLNSSLDGALLKPLPPAVVCYEGPLYDETQCRWLMFNTGNSRYYIDDPLTVLTTWPEGNSCPASLRPTGNCTQGGFPEYVVNVTTVAQIQTAVNFARNKNLRLVIKNTGHDFVGRSTGAGSLSVWTHHLKDFEFLPEYSQGEYSGMAARVGAGLEAWELYDYMDLHNMTVVVPGGSTVGAYGGWMAGGGHSTLASYYGLGSDQPLSLEVVTADGRFVTANTTTNKELFYALRGGGPGTYGIVTSAIVKAYPPINVTESTINFILSTANSTNSWGNFSGWGNLTGNWNFTVPSNFSLPPSNFSIPSNFTRNSPVTIKDADTFWSGVNEYQYFGKAICEAGGTAYSYITSRGAGGFSFSTTIEIPAMTKREVFDFVQPLIDSLNDLGIPVNNSQPVSSASWGDTRKGQGDSPGSNRFASRLFPASNWEDEAAFADTMAAIRRTVEAGYTFHGIHMMPTEETAGYPGGSAVNPAFRATVMHADVFDVAGGPRASVQALVEAHDRLNQYMDGIRTATPLGGAYINECDAQEPNWQQSFFGDKYDALLKIKRETDPWNLFWAPTTVGSEDWEVRTADGLPTQNGQLCRVKASAA</sequence>
<evidence type="ECO:0000256" key="3">
    <source>
        <dbReference type="SAM" id="MobiDB-lite"/>
    </source>
</evidence>
<dbReference type="InterPro" id="IPR016169">
    <property type="entry name" value="FAD-bd_PCMH_sub2"/>
</dbReference>
<reference evidence="6" key="1">
    <citation type="submission" date="2023-06" db="EMBL/GenBank/DDBJ databases">
        <title>Genome-scale phylogeny and comparative genomics of the fungal order Sordariales.</title>
        <authorList>
            <consortium name="Lawrence Berkeley National Laboratory"/>
            <person name="Hensen N."/>
            <person name="Bonometti L."/>
            <person name="Westerberg I."/>
            <person name="Brannstrom I.O."/>
            <person name="Guillou S."/>
            <person name="Cros-Aarteil S."/>
            <person name="Calhoun S."/>
            <person name="Haridas S."/>
            <person name="Kuo A."/>
            <person name="Mondo S."/>
            <person name="Pangilinan J."/>
            <person name="Riley R."/>
            <person name="Labutti K."/>
            <person name="Andreopoulos B."/>
            <person name="Lipzen A."/>
            <person name="Chen C."/>
            <person name="Yanf M."/>
            <person name="Daum C."/>
            <person name="Ng V."/>
            <person name="Clum A."/>
            <person name="Steindorff A."/>
            <person name="Ohm R."/>
            <person name="Martin F."/>
            <person name="Silar P."/>
            <person name="Natvig D."/>
            <person name="Lalanne C."/>
            <person name="Gautier V."/>
            <person name="Ament-Velasquez S.L."/>
            <person name="Kruys A."/>
            <person name="Hutchinson M.I."/>
            <person name="Powell A.J."/>
            <person name="Barry K."/>
            <person name="Miller A.N."/>
            <person name="Grigoriev I.V."/>
            <person name="Debuchy R."/>
            <person name="Gladieux P."/>
            <person name="Thoren M.H."/>
            <person name="Johannesson H."/>
        </authorList>
    </citation>
    <scope>NUCLEOTIDE SEQUENCE</scope>
    <source>
        <strain evidence="6">8032-3</strain>
    </source>
</reference>
<dbReference type="GeneID" id="85314038"/>
<gene>
    <name evidence="6" type="ORF">QBC33DRAFT_575737</name>
</gene>
<evidence type="ECO:0000256" key="2">
    <source>
        <dbReference type="ARBA" id="ARBA00023002"/>
    </source>
</evidence>
<dbReference type="PROSITE" id="PS51387">
    <property type="entry name" value="FAD_PCMH"/>
    <property type="match status" value="1"/>
</dbReference>
<dbReference type="InterPro" id="IPR036318">
    <property type="entry name" value="FAD-bd_PCMH-like_sf"/>
</dbReference>
<dbReference type="Gene3D" id="3.30.465.10">
    <property type="match status" value="2"/>
</dbReference>
<dbReference type="Gene3D" id="3.40.462.20">
    <property type="match status" value="1"/>
</dbReference>
<comment type="caution">
    <text evidence="6">The sequence shown here is derived from an EMBL/GenBank/DDBJ whole genome shotgun (WGS) entry which is preliminary data.</text>
</comment>
<dbReference type="GO" id="GO:0071949">
    <property type="term" value="F:FAD binding"/>
    <property type="evidence" value="ECO:0007669"/>
    <property type="project" value="InterPro"/>
</dbReference>
<dbReference type="InterPro" id="IPR016166">
    <property type="entry name" value="FAD-bd_PCMH"/>
</dbReference>
<dbReference type="PANTHER" id="PTHR13878">
    <property type="entry name" value="GULONOLACTONE OXIDASE"/>
    <property type="match status" value="1"/>
</dbReference>